<evidence type="ECO:0000313" key="5">
    <source>
        <dbReference type="EMBL" id="CAL5984347.1"/>
    </source>
</evidence>
<reference evidence="4" key="1">
    <citation type="submission" date="2023-06" db="EMBL/GenBank/DDBJ databases">
        <authorList>
            <person name="Kurt Z."/>
        </authorList>
    </citation>
    <scope>NUCLEOTIDE SEQUENCE</scope>
</reference>
<dbReference type="Pfam" id="PF12799">
    <property type="entry name" value="LRR_4"/>
    <property type="match status" value="3"/>
</dbReference>
<dbReference type="PROSITE" id="PS51450">
    <property type="entry name" value="LRR"/>
    <property type="match status" value="28"/>
</dbReference>
<evidence type="ECO:0000313" key="4">
    <source>
        <dbReference type="EMBL" id="CAI9978644.1"/>
    </source>
</evidence>
<dbReference type="InterPro" id="IPR025875">
    <property type="entry name" value="Leu-rich_rpt_4"/>
</dbReference>
<evidence type="ECO:0000256" key="1">
    <source>
        <dbReference type="ARBA" id="ARBA00022614"/>
    </source>
</evidence>
<dbReference type="InterPro" id="IPR050836">
    <property type="entry name" value="SDS22/Internalin_LRR"/>
</dbReference>
<name>A0AA86RHR9_9EUKA</name>
<feature type="compositionally biased region" description="Basic and acidic residues" evidence="3">
    <location>
        <begin position="746"/>
        <end position="763"/>
    </location>
</feature>
<dbReference type="PANTHER" id="PTHR46652:SF3">
    <property type="entry name" value="LEUCINE-RICH REPEAT-CONTAINING PROTEIN 9"/>
    <property type="match status" value="1"/>
</dbReference>
<organism evidence="4">
    <name type="scientific">Hexamita inflata</name>
    <dbReference type="NCBI Taxonomy" id="28002"/>
    <lineage>
        <taxon>Eukaryota</taxon>
        <taxon>Metamonada</taxon>
        <taxon>Diplomonadida</taxon>
        <taxon>Hexamitidae</taxon>
        <taxon>Hexamitinae</taxon>
        <taxon>Hexamita</taxon>
    </lineage>
</organism>
<feature type="compositionally biased region" description="Basic and acidic residues" evidence="3">
    <location>
        <begin position="1174"/>
        <end position="1191"/>
    </location>
</feature>
<dbReference type="InterPro" id="IPR003591">
    <property type="entry name" value="Leu-rich_rpt_typical-subtyp"/>
</dbReference>
<dbReference type="GO" id="GO:0005840">
    <property type="term" value="C:ribosome"/>
    <property type="evidence" value="ECO:0007669"/>
    <property type="project" value="UniProtKB-KW"/>
</dbReference>
<dbReference type="InterPro" id="IPR032675">
    <property type="entry name" value="LRR_dom_sf"/>
</dbReference>
<keyword evidence="4" id="KW-0689">Ribosomal protein</keyword>
<dbReference type="SMART" id="SM00364">
    <property type="entry name" value="LRR_BAC"/>
    <property type="match status" value="10"/>
</dbReference>
<protein>
    <submittedName>
        <fullName evidence="4">Acidic ribosomal protein P0</fullName>
    </submittedName>
    <submittedName>
        <fullName evidence="5">Acidic_ribosomal protein P0</fullName>
    </submittedName>
</protein>
<dbReference type="EMBL" id="CATOUU010001186">
    <property type="protein sequence ID" value="CAI9978644.1"/>
    <property type="molecule type" value="Genomic_DNA"/>
</dbReference>
<evidence type="ECO:0000313" key="6">
    <source>
        <dbReference type="Proteomes" id="UP001642409"/>
    </source>
</evidence>
<dbReference type="InterPro" id="IPR001611">
    <property type="entry name" value="Leu-rich_rpt"/>
</dbReference>
<dbReference type="Proteomes" id="UP001642409">
    <property type="component" value="Unassembled WGS sequence"/>
</dbReference>
<keyword evidence="6" id="KW-1185">Reference proteome</keyword>
<reference evidence="5 6" key="2">
    <citation type="submission" date="2024-07" db="EMBL/GenBank/DDBJ databases">
        <authorList>
            <person name="Akdeniz Z."/>
        </authorList>
    </citation>
    <scope>NUCLEOTIDE SEQUENCE [LARGE SCALE GENOMIC DNA]</scope>
</reference>
<feature type="region of interest" description="Disordered" evidence="3">
    <location>
        <begin position="1171"/>
        <end position="1191"/>
    </location>
</feature>
<comment type="caution">
    <text evidence="4">The sequence shown here is derived from an EMBL/GenBank/DDBJ whole genome shotgun (WGS) entry which is preliminary data.</text>
</comment>
<dbReference type="EMBL" id="CAXDID020000017">
    <property type="protein sequence ID" value="CAL5984347.1"/>
    <property type="molecule type" value="Genomic_DNA"/>
</dbReference>
<proteinExistence type="predicted"/>
<evidence type="ECO:0000256" key="2">
    <source>
        <dbReference type="ARBA" id="ARBA00022737"/>
    </source>
</evidence>
<dbReference type="PANTHER" id="PTHR46652">
    <property type="entry name" value="LEUCINE-RICH REPEAT AND IQ DOMAIN-CONTAINING PROTEIN 1-RELATED"/>
    <property type="match status" value="1"/>
</dbReference>
<keyword evidence="4" id="KW-0687">Ribonucleoprotein</keyword>
<accession>A0AA86RHR9</accession>
<feature type="region of interest" description="Disordered" evidence="3">
    <location>
        <begin position="743"/>
        <end position="763"/>
    </location>
</feature>
<keyword evidence="2" id="KW-0677">Repeat</keyword>
<dbReference type="SMART" id="SM00369">
    <property type="entry name" value="LRR_TYP"/>
    <property type="match status" value="19"/>
</dbReference>
<dbReference type="SUPFAM" id="SSF52058">
    <property type="entry name" value="L domain-like"/>
    <property type="match status" value="7"/>
</dbReference>
<dbReference type="SMART" id="SM00365">
    <property type="entry name" value="LRR_SD22"/>
    <property type="match status" value="33"/>
</dbReference>
<keyword evidence="1" id="KW-0433">Leucine-rich repeat</keyword>
<evidence type="ECO:0000256" key="3">
    <source>
        <dbReference type="SAM" id="MobiDB-lite"/>
    </source>
</evidence>
<dbReference type="Gene3D" id="3.80.10.10">
    <property type="entry name" value="Ribonuclease Inhibitor"/>
    <property type="match status" value="13"/>
</dbReference>
<sequence>MSEQKCYLVKKQEDLYDKQIEKCVEVRIIDIYFKKLDDIPVHIQVLTINNCQLQSIKDLFNLDKLLYCDVSHNMISDLTGIEVHLELEYLNFSFNNVIIVPENIKMLNKLTEIITENNYIVNQEPLIQHENFIVKWLQKQLVPEQRDFKKCLTPGTSEEKVIELMKTENGKSERSKYLENMIQTLAPLIQGKELAVKDLLDLKNFGFVDCFDIDTLKLDHCPNIQFKELPKKIKHLSIVNSGLLRLDGLEKMQQLETINLTHNKLISCEVLKQIPNLSHVNVQGNKIQDLENIMKLPKFKWNFILPQRLAYLTDFQKYLGDQSTEEDAKKLQEKMTNEQEKSLQILYDAKQIDRLKDQVVNKSLEIKSDANITSFGFVDHWGLTQLTIEDCPNLTLERAPKKLTKLTIKKCGLKSTKGIENAKLLTHLSLSKNRITDLTDLDKLTALEELDLSFNQLYQIDQVSALVKLTSLNLQNNNLIIIEPVKALEQLKSLKIDGNMVQDLEYVRKLKTFVWEMISQQKEPKETDYQNYLEKIGSENSVQEMIDKMAAKAIVSQQIVHDALMIKKYKSQVKDKSLDIQDDPALLSIQFSDELDLQLLNVSASQNLNLERIPTKLKSLVIKNCNLKSTKGLAPAKHLTYLDLSNNLLNDLTDLETLTPLQTLDISFNALQNIDNVGKLIKLVSLNVKRNNLKIIKPIETLEQLEQLDITENPLQDLQYVKLLPKLKWETIVKENSPESIQLKVNQKEGKTDENEQDRDTKLEEEQQKSLQILYDAKQIDRLKDQVVNKSLEIKSDANITSFGFVDHWGLTQLTIEDCPNLTLERAPKKLTKLTIKKCGLKSTKGIENAKLLTHLSLSKNRITDLTDLDKLTALEELDLSFNQLYQIDQVSALVKLTSLNLQNNNLIIIEPVKALEQLKSLKIDGNMVQDLEYVRKLKTFVWEMISQQKEPKETDYQNYLEKIGSENSVQEMIDKMAAKAIVSQQIVHDALMIKKYKSQVKDKSLDIQDDPALLSIQFSDELDLQLLNVSASQNLNLERIPTKLKSLVIKNCNLKSTKGLAPAKHLTYLDLSNNLLNDLTDLETLTPLQTLDISFNALQNIDNVGKLIKLVSLNVKRNNLKIIKPIETLEQLEQLDITENPLQDLQYVKLLPKLKWETIVKENSPESIQLKVNQKEGKTDENEQDRDTKLEEEQQKSLQILYDAKQIDRLKDQVVNKSLEIKSDANITSFGFVDHWGLTQLTIEDCPNLTLERAPKKLTKLTIKKCGLKSTKGIENAKLLTHLSLSKNRITDLTDLDKLTALEELDLSFNQLYQIDQVSALVKLTSLNLQNNNLIIIEPVKALEQLKSLKIDGNMVQDLEYVRKLKTFVWEMIVEQTEPALIDFQKYLGEGTTEEKARVFATSELIVNSQKRSAEILYDAKMVAKFNAHVVDGCLEINSESIVTSFGFVDEFKLNSLKISACCNVTLERVPKLLTNLIIYGCSLQSTKNIGSCKLLTSLNLKNNCITDLTDLDQLTALQHLDISHNQIRDVANVGKLVNLESLHAQSNKLIICEPLKTLLKLKLLNVNENMIQDLIHVKNLNQFNWDMISKQNSLTDHYYKDNQAREELIQILKNEAVISQQIIHDKIQIDKYENQIKEGKLIIKNDETLLSVEFAEHLKVTELVVMNCYNLVLERCPKNVTKLTINSCNLSDLNGIQHMTQLNDLNLSKNQLKQLEQLASLVNLTSLDLGQNNIDDISILSNFKMLNALDFSQNLVSNISAISALTQLKILDMSYNLLSNLEDISSLTNLQRLNVGKNRISSISCLQYLTGLVYLNISMNLVTSLAVCANFHQLQDLRLKSNFIRDFEPIAGLQFVRKFWVQSQLTTEQYMSSTSCSHQDVLNLTRNDSVSSKIQLHLIQKYKTNDPEQLTLKINDEPELNSLQFTDVLNIKHFEAVNCKTISFDEQMYPKRVLKLKLSQCVLQNSDVLTNICLLKQLVELDLSHNNIRVISELAELDKLTHLNLESNKICWVSPLADLPLQYLNLSDNRIIFTDSIQKLMKIALLSNNLVIDNNITNQSEPVTDDYKYVLGPNSTIEQAVELEQFQHYNIINLNKYETGSENGRLEINGDNELKDIQFANDLGVETLIVNKCENVQLERKCKYLTTENGFVNPDVRIIFDLNKLKILKINQCGLTHLQGVQTMKQLIEIDLMNNRIVSVKELRELNVEKVTIEHNCIADMAILTEMKNYNTDWIQEQDTATDEDYKKYLEQTNQKITLQEFKEAIAEDKQKTEELIIQSANIYQKKIEKYKEIVQNDKLKIENDETIYNLNFTDELDVTNLSVLNCKNIKLGKIPIKLTELRIQNSNLTSIDGMEQMKLLQTVSLVNIQINDIKPILCHTDLLSLTINNTKLTNLVGINHLKQLKYLNVMNNCIISIKPLQELVNLKYLLLDNNFIQDLESLISNNNYTLEWIYYQNTPTDADIQQYLTDIKSNMQLSECKAVFVQQKSKTDQLIMQLETALCTKHEAQIYDQSLVINGNANIKDFRFVDSLPINSLTLNNCVNVKFAHSPTKITSLTINNSKLTNVIGIENMRQLTYLNLKENEIFMIQPITQLPNLQQLILDNQQIEQSTCMYQKWNTSLSQIVGLAIGANIPFLPAVPHVIVDTMKTMLGFGVEANLTMIPDIVCIMDLLAKKK</sequence>
<gene>
    <name evidence="4" type="ORF">HINF_LOCUS66289</name>
    <name evidence="5" type="ORF">HINF_LOCUS8054</name>
</gene>